<gene>
    <name evidence="1" type="ORF">EIP75_22870</name>
</gene>
<sequence>MTNAIECNAGSIPLDDLKVLCAAAALLAARAPVAPLRERQRLSEAMLGLLRNVGAIGCAHGQPKAWSLLQ</sequence>
<evidence type="ECO:0000313" key="1">
    <source>
        <dbReference type="EMBL" id="RRS00048.1"/>
    </source>
</evidence>
<keyword evidence="2" id="KW-1185">Reference proteome</keyword>
<organism evidence="1 2">
    <name type="scientific">Aquabacterium soli</name>
    <dbReference type="NCBI Taxonomy" id="2493092"/>
    <lineage>
        <taxon>Bacteria</taxon>
        <taxon>Pseudomonadati</taxon>
        <taxon>Pseudomonadota</taxon>
        <taxon>Betaproteobacteria</taxon>
        <taxon>Burkholderiales</taxon>
        <taxon>Aquabacterium</taxon>
    </lineage>
</organism>
<evidence type="ECO:0000313" key="2">
    <source>
        <dbReference type="Proteomes" id="UP000269265"/>
    </source>
</evidence>
<comment type="caution">
    <text evidence="1">The sequence shown here is derived from an EMBL/GenBank/DDBJ whole genome shotgun (WGS) entry which is preliminary data.</text>
</comment>
<dbReference type="Proteomes" id="UP000269265">
    <property type="component" value="Unassembled WGS sequence"/>
</dbReference>
<dbReference type="AlphaFoldDB" id="A0A426UZJ6"/>
<dbReference type="EMBL" id="RSED01000033">
    <property type="protein sequence ID" value="RRS00048.1"/>
    <property type="molecule type" value="Genomic_DNA"/>
</dbReference>
<protein>
    <submittedName>
        <fullName evidence="1">Uncharacterized protein</fullName>
    </submittedName>
</protein>
<reference evidence="1 2" key="1">
    <citation type="submission" date="2018-12" db="EMBL/GenBank/DDBJ databases">
        <title>The whole draft genome of Aquabacterium sp. SJQ9.</title>
        <authorList>
            <person name="Sun L."/>
            <person name="Gao X."/>
            <person name="Chen W."/>
            <person name="Huang K."/>
        </authorList>
    </citation>
    <scope>NUCLEOTIDE SEQUENCE [LARGE SCALE GENOMIC DNA]</scope>
    <source>
        <strain evidence="1 2">SJQ9</strain>
    </source>
</reference>
<name>A0A426UZJ6_9BURK</name>
<accession>A0A426UZJ6</accession>
<dbReference type="RefSeq" id="WP_125245516.1">
    <property type="nucleotide sequence ID" value="NZ_RSED01000033.1"/>
</dbReference>
<proteinExistence type="predicted"/>